<accession>A0A2I0KEC4</accession>
<evidence type="ECO:0000256" key="1">
    <source>
        <dbReference type="SAM" id="MobiDB-lite"/>
    </source>
</evidence>
<keyword evidence="3" id="KW-1185">Reference proteome</keyword>
<proteinExistence type="predicted"/>
<organism evidence="2 3">
    <name type="scientific">Punica granatum</name>
    <name type="common">Pomegranate</name>
    <dbReference type="NCBI Taxonomy" id="22663"/>
    <lineage>
        <taxon>Eukaryota</taxon>
        <taxon>Viridiplantae</taxon>
        <taxon>Streptophyta</taxon>
        <taxon>Embryophyta</taxon>
        <taxon>Tracheophyta</taxon>
        <taxon>Spermatophyta</taxon>
        <taxon>Magnoliopsida</taxon>
        <taxon>eudicotyledons</taxon>
        <taxon>Gunneridae</taxon>
        <taxon>Pentapetalae</taxon>
        <taxon>rosids</taxon>
        <taxon>malvids</taxon>
        <taxon>Myrtales</taxon>
        <taxon>Lythraceae</taxon>
        <taxon>Punica</taxon>
    </lineage>
</organism>
<evidence type="ECO:0000313" key="2">
    <source>
        <dbReference type="EMBL" id="PKI66543.1"/>
    </source>
</evidence>
<dbReference type="Proteomes" id="UP000233551">
    <property type="component" value="Unassembled WGS sequence"/>
</dbReference>
<comment type="caution">
    <text evidence="2">The sequence shown here is derived from an EMBL/GenBank/DDBJ whole genome shotgun (WGS) entry which is preliminary data.</text>
</comment>
<feature type="compositionally biased region" description="Basic and acidic residues" evidence="1">
    <location>
        <begin position="35"/>
        <end position="45"/>
    </location>
</feature>
<feature type="compositionally biased region" description="Basic and acidic residues" evidence="1">
    <location>
        <begin position="75"/>
        <end position="86"/>
    </location>
</feature>
<dbReference type="AlphaFoldDB" id="A0A2I0KEC4"/>
<protein>
    <submittedName>
        <fullName evidence="2">Uncharacterized protein</fullName>
    </submittedName>
</protein>
<sequence>MTLEGSDPSGGDRHGLGEALASISCRGMLPSLVARGKESGKRSWESQDSGRGLRVSDPRGGTAAAACRKMGQHACSDHGTMRDRARWTPKRRI</sequence>
<evidence type="ECO:0000313" key="3">
    <source>
        <dbReference type="Proteomes" id="UP000233551"/>
    </source>
</evidence>
<dbReference type="EMBL" id="PGOL01000671">
    <property type="protein sequence ID" value="PKI66543.1"/>
    <property type="molecule type" value="Genomic_DNA"/>
</dbReference>
<reference evidence="2 3" key="1">
    <citation type="submission" date="2017-11" db="EMBL/GenBank/DDBJ databases">
        <title>De-novo sequencing of pomegranate (Punica granatum L.) genome.</title>
        <authorList>
            <person name="Akparov Z."/>
            <person name="Amiraslanov A."/>
            <person name="Hajiyeva S."/>
            <person name="Abbasov M."/>
            <person name="Kaur K."/>
            <person name="Hamwieh A."/>
            <person name="Solovyev V."/>
            <person name="Salamov A."/>
            <person name="Braich B."/>
            <person name="Kosarev P."/>
            <person name="Mahmoud A."/>
            <person name="Hajiyev E."/>
            <person name="Babayeva S."/>
            <person name="Izzatullayeva V."/>
            <person name="Mammadov A."/>
            <person name="Mammadov A."/>
            <person name="Sharifova S."/>
            <person name="Ojaghi J."/>
            <person name="Eynullazada K."/>
            <person name="Bayramov B."/>
            <person name="Abdulazimova A."/>
            <person name="Shahmuradov I."/>
        </authorList>
    </citation>
    <scope>NUCLEOTIDE SEQUENCE [LARGE SCALE GENOMIC DNA]</scope>
    <source>
        <strain evidence="3">cv. AG2017</strain>
        <tissue evidence="2">Leaf</tissue>
    </source>
</reference>
<gene>
    <name evidence="2" type="ORF">CRG98_013070</name>
</gene>
<name>A0A2I0KEC4_PUNGR</name>
<feature type="region of interest" description="Disordered" evidence="1">
    <location>
        <begin position="34"/>
        <end position="93"/>
    </location>
</feature>